<dbReference type="PANTHER" id="PTHR11863">
    <property type="entry name" value="STEROL DESATURASE"/>
    <property type="match status" value="1"/>
</dbReference>
<reference evidence="9" key="1">
    <citation type="journal article" date="2013" name="Nature">
        <title>Pan genome of the phytoplankton Emiliania underpins its global distribution.</title>
        <authorList>
            <person name="Read B.A."/>
            <person name="Kegel J."/>
            <person name="Klute M.J."/>
            <person name="Kuo A."/>
            <person name="Lefebvre S.C."/>
            <person name="Maumus F."/>
            <person name="Mayer C."/>
            <person name="Miller J."/>
            <person name="Monier A."/>
            <person name="Salamov A."/>
            <person name="Young J."/>
            <person name="Aguilar M."/>
            <person name="Claverie J.M."/>
            <person name="Frickenhaus S."/>
            <person name="Gonzalez K."/>
            <person name="Herman E.K."/>
            <person name="Lin Y.C."/>
            <person name="Napier J."/>
            <person name="Ogata H."/>
            <person name="Sarno A.F."/>
            <person name="Shmutz J."/>
            <person name="Schroeder D."/>
            <person name="de Vargas C."/>
            <person name="Verret F."/>
            <person name="von Dassow P."/>
            <person name="Valentin K."/>
            <person name="Van de Peer Y."/>
            <person name="Wheeler G."/>
            <person name="Dacks J.B."/>
            <person name="Delwiche C.F."/>
            <person name="Dyhrman S.T."/>
            <person name="Glockner G."/>
            <person name="John U."/>
            <person name="Richards T."/>
            <person name="Worden A.Z."/>
            <person name="Zhang X."/>
            <person name="Grigoriev I.V."/>
            <person name="Allen A.E."/>
            <person name="Bidle K."/>
            <person name="Borodovsky M."/>
            <person name="Bowler C."/>
            <person name="Brownlee C."/>
            <person name="Cock J.M."/>
            <person name="Elias M."/>
            <person name="Gladyshev V.N."/>
            <person name="Groth M."/>
            <person name="Guda C."/>
            <person name="Hadaegh A."/>
            <person name="Iglesias-Rodriguez M.D."/>
            <person name="Jenkins J."/>
            <person name="Jones B.M."/>
            <person name="Lawson T."/>
            <person name="Leese F."/>
            <person name="Lindquist E."/>
            <person name="Lobanov A."/>
            <person name="Lomsadze A."/>
            <person name="Malik S.B."/>
            <person name="Marsh M.E."/>
            <person name="Mackinder L."/>
            <person name="Mock T."/>
            <person name="Mueller-Roeber B."/>
            <person name="Pagarete A."/>
            <person name="Parker M."/>
            <person name="Probert I."/>
            <person name="Quesneville H."/>
            <person name="Raines C."/>
            <person name="Rensing S.A."/>
            <person name="Riano-Pachon D.M."/>
            <person name="Richier S."/>
            <person name="Rokitta S."/>
            <person name="Shiraiwa Y."/>
            <person name="Soanes D.M."/>
            <person name="van der Giezen M."/>
            <person name="Wahlund T.M."/>
            <person name="Williams B."/>
            <person name="Wilson W."/>
            <person name="Wolfe G."/>
            <person name="Wurch L.L."/>
        </authorList>
    </citation>
    <scope>NUCLEOTIDE SEQUENCE</scope>
</reference>
<dbReference type="RefSeq" id="XP_005762002.1">
    <property type="nucleotide sequence ID" value="XM_005761945.1"/>
</dbReference>
<dbReference type="GO" id="GO:0005506">
    <property type="term" value="F:iron ion binding"/>
    <property type="evidence" value="ECO:0007669"/>
    <property type="project" value="InterPro"/>
</dbReference>
<feature type="region of interest" description="Disordered" evidence="5">
    <location>
        <begin position="347"/>
        <end position="408"/>
    </location>
</feature>
<keyword evidence="2 6" id="KW-0812">Transmembrane</keyword>
<dbReference type="AlphaFoldDB" id="A0A0D3IE88"/>
<dbReference type="GO" id="GO:0016020">
    <property type="term" value="C:membrane"/>
    <property type="evidence" value="ECO:0007669"/>
    <property type="project" value="UniProtKB-SubCell"/>
</dbReference>
<keyword evidence="9" id="KW-1185">Reference proteome</keyword>
<evidence type="ECO:0000256" key="2">
    <source>
        <dbReference type="ARBA" id="ARBA00022692"/>
    </source>
</evidence>
<dbReference type="Proteomes" id="UP000013827">
    <property type="component" value="Unassembled WGS sequence"/>
</dbReference>
<evidence type="ECO:0000313" key="8">
    <source>
        <dbReference type="EnsemblProtists" id="EOD09573"/>
    </source>
</evidence>
<evidence type="ECO:0000256" key="1">
    <source>
        <dbReference type="ARBA" id="ARBA00004370"/>
    </source>
</evidence>
<keyword evidence="3 6" id="KW-1133">Transmembrane helix</keyword>
<evidence type="ECO:0000256" key="6">
    <source>
        <dbReference type="SAM" id="Phobius"/>
    </source>
</evidence>
<organism evidence="8 9">
    <name type="scientific">Emiliania huxleyi (strain CCMP1516)</name>
    <dbReference type="NCBI Taxonomy" id="280463"/>
    <lineage>
        <taxon>Eukaryota</taxon>
        <taxon>Haptista</taxon>
        <taxon>Haptophyta</taxon>
        <taxon>Prymnesiophyceae</taxon>
        <taxon>Isochrysidales</taxon>
        <taxon>Noelaerhabdaceae</taxon>
        <taxon>Emiliania</taxon>
    </lineage>
</organism>
<reference evidence="8" key="2">
    <citation type="submission" date="2024-10" db="UniProtKB">
        <authorList>
            <consortium name="EnsemblProtists"/>
        </authorList>
    </citation>
    <scope>IDENTIFICATION</scope>
</reference>
<proteinExistence type="predicted"/>
<protein>
    <recommendedName>
        <fullName evidence="7">Fatty acid hydroxylase domain-containing protein</fullName>
    </recommendedName>
</protein>
<sequence>MEGTDHGLPPNLAKIEADEMANIEADEMASWCPVAAVWVAFYLFNLVYIRMIHPHDRKKLHFVAQLWPQSLLAVLTRYAVLCLGSRYSLLCCLLTLPISVWETTSLQAMADLYEGRPLKAPTAKQIVLQLKVAAVETLGYVLAFQIWPWLREDGLGAPPASVLLHAVWRTLLFDIGLDLGFYAFHRSCHVNRTLYRLVHAPHHAETGKESSGASEHGHLVAYETYELTFVETASILSSYLVGFQVLSLCFSFSTFDVALYAHMIELLGHTEMSWTPTGHPQRLMADLQTLLSSTTASPPPGQVPHHTMHHQKPLSNFSKRLILFDLLFHTYEPPDYRREAYWTRVNKAQPQPQQQQPAKGKPHLEVRTTQAYPVDEEEKAAPAATLPQSGSPLKPRRSFASTRNSDAF</sequence>
<dbReference type="KEGG" id="ehx:EMIHUDRAFT_350676"/>
<dbReference type="InterPro" id="IPR050307">
    <property type="entry name" value="Sterol_Desaturase_Related"/>
</dbReference>
<feature type="transmembrane region" description="Helical" evidence="6">
    <location>
        <begin position="87"/>
        <end position="109"/>
    </location>
</feature>
<dbReference type="Pfam" id="PF04116">
    <property type="entry name" value="FA_hydroxylase"/>
    <property type="match status" value="1"/>
</dbReference>
<feature type="domain" description="Fatty acid hydroxylase" evidence="7">
    <location>
        <begin position="171"/>
        <end position="330"/>
    </location>
</feature>
<accession>A0A0D3IE88</accession>
<dbReference type="EnsemblProtists" id="EOD09573">
    <property type="protein sequence ID" value="EOD09573"/>
    <property type="gene ID" value="EMIHUDRAFT_350676"/>
</dbReference>
<comment type="subcellular location">
    <subcellularLocation>
        <location evidence="1">Membrane</location>
    </subcellularLocation>
</comment>
<dbReference type="PaxDb" id="2903-EOD09573"/>
<dbReference type="GeneID" id="17255782"/>
<evidence type="ECO:0000313" key="9">
    <source>
        <dbReference type="Proteomes" id="UP000013827"/>
    </source>
</evidence>
<evidence type="ECO:0000256" key="3">
    <source>
        <dbReference type="ARBA" id="ARBA00022989"/>
    </source>
</evidence>
<dbReference type="HOGENOM" id="CLU_835305_0_0_1"/>
<feature type="transmembrane region" description="Helical" evidence="6">
    <location>
        <begin position="28"/>
        <end position="48"/>
    </location>
</feature>
<name>A0A0D3IE88_EMIH1</name>
<feature type="compositionally biased region" description="Polar residues" evidence="5">
    <location>
        <begin position="399"/>
        <end position="408"/>
    </location>
</feature>
<evidence type="ECO:0000256" key="4">
    <source>
        <dbReference type="ARBA" id="ARBA00023136"/>
    </source>
</evidence>
<dbReference type="GO" id="GO:0008610">
    <property type="term" value="P:lipid biosynthetic process"/>
    <property type="evidence" value="ECO:0007669"/>
    <property type="project" value="InterPro"/>
</dbReference>
<keyword evidence="4 6" id="KW-0472">Membrane</keyword>
<evidence type="ECO:0000259" key="7">
    <source>
        <dbReference type="Pfam" id="PF04116"/>
    </source>
</evidence>
<evidence type="ECO:0000256" key="5">
    <source>
        <dbReference type="SAM" id="MobiDB-lite"/>
    </source>
</evidence>
<dbReference type="InterPro" id="IPR006694">
    <property type="entry name" value="Fatty_acid_hydroxylase"/>
</dbReference>
<dbReference type="GO" id="GO:0016491">
    <property type="term" value="F:oxidoreductase activity"/>
    <property type="evidence" value="ECO:0007669"/>
    <property type="project" value="InterPro"/>
</dbReference>